<organism evidence="4 5">
    <name type="scientific">Actinomadura viridis</name>
    <dbReference type="NCBI Taxonomy" id="58110"/>
    <lineage>
        <taxon>Bacteria</taxon>
        <taxon>Bacillati</taxon>
        <taxon>Actinomycetota</taxon>
        <taxon>Actinomycetes</taxon>
        <taxon>Streptosporangiales</taxon>
        <taxon>Thermomonosporaceae</taxon>
        <taxon>Actinomadura</taxon>
    </lineage>
</organism>
<evidence type="ECO:0000313" key="4">
    <source>
        <dbReference type="EMBL" id="MBG6091557.1"/>
    </source>
</evidence>
<dbReference type="InterPro" id="IPR042070">
    <property type="entry name" value="PucR_C-HTH_sf"/>
</dbReference>
<dbReference type="PANTHER" id="PTHR33744">
    <property type="entry name" value="CARBOHYDRATE DIACID REGULATOR"/>
    <property type="match status" value="1"/>
</dbReference>
<evidence type="ECO:0000256" key="1">
    <source>
        <dbReference type="SAM" id="MobiDB-lite"/>
    </source>
</evidence>
<dbReference type="InterPro" id="IPR051448">
    <property type="entry name" value="CdaR-like_regulators"/>
</dbReference>
<feature type="compositionally biased region" description="Gly residues" evidence="1">
    <location>
        <begin position="215"/>
        <end position="226"/>
    </location>
</feature>
<comment type="caution">
    <text evidence="4">The sequence shown here is derived from an EMBL/GenBank/DDBJ whole genome shotgun (WGS) entry which is preliminary data.</text>
</comment>
<feature type="region of interest" description="Disordered" evidence="1">
    <location>
        <begin position="196"/>
        <end position="227"/>
    </location>
</feature>
<dbReference type="PANTHER" id="PTHR33744:SF1">
    <property type="entry name" value="DNA-BINDING TRANSCRIPTIONAL ACTIVATOR ADER"/>
    <property type="match status" value="1"/>
</dbReference>
<name>A0A931DP94_9ACTN</name>
<feature type="domain" description="Purine catabolism PurC-like" evidence="2">
    <location>
        <begin position="10"/>
        <end position="121"/>
    </location>
</feature>
<gene>
    <name evidence="4" type="ORF">IW256_005670</name>
</gene>
<dbReference type="Pfam" id="PF07905">
    <property type="entry name" value="PucR"/>
    <property type="match status" value="1"/>
</dbReference>
<keyword evidence="5" id="KW-1185">Reference proteome</keyword>
<proteinExistence type="predicted"/>
<dbReference type="InterPro" id="IPR025736">
    <property type="entry name" value="PucR_C-HTH_dom"/>
</dbReference>
<feature type="domain" description="PucR C-terminal helix-turn-helix" evidence="3">
    <location>
        <begin position="459"/>
        <end position="516"/>
    </location>
</feature>
<dbReference type="Proteomes" id="UP000614047">
    <property type="component" value="Unassembled WGS sequence"/>
</dbReference>
<dbReference type="InterPro" id="IPR012914">
    <property type="entry name" value="PucR_dom"/>
</dbReference>
<dbReference type="EMBL" id="JADOUA010000001">
    <property type="protein sequence ID" value="MBG6091557.1"/>
    <property type="molecule type" value="Genomic_DNA"/>
</dbReference>
<protein>
    <submittedName>
        <fullName evidence="4">Purine catabolism regulator</fullName>
    </submittedName>
</protein>
<dbReference type="Gene3D" id="1.10.10.2840">
    <property type="entry name" value="PucR C-terminal helix-turn-helix domain"/>
    <property type="match status" value="1"/>
</dbReference>
<evidence type="ECO:0000259" key="2">
    <source>
        <dbReference type="Pfam" id="PF07905"/>
    </source>
</evidence>
<reference evidence="4" key="1">
    <citation type="submission" date="2020-11" db="EMBL/GenBank/DDBJ databases">
        <title>Sequencing the genomes of 1000 actinobacteria strains.</title>
        <authorList>
            <person name="Klenk H.-P."/>
        </authorList>
    </citation>
    <scope>NUCLEOTIDE SEQUENCE</scope>
    <source>
        <strain evidence="4">DSM 43175</strain>
    </source>
</reference>
<evidence type="ECO:0000259" key="3">
    <source>
        <dbReference type="Pfam" id="PF13556"/>
    </source>
</evidence>
<dbReference type="AlphaFoldDB" id="A0A931DP94"/>
<dbReference type="RefSeq" id="WP_197013856.1">
    <property type="nucleotide sequence ID" value="NZ_BAABES010000019.1"/>
</dbReference>
<evidence type="ECO:0000313" key="5">
    <source>
        <dbReference type="Proteomes" id="UP000614047"/>
    </source>
</evidence>
<dbReference type="Pfam" id="PF13556">
    <property type="entry name" value="HTH_30"/>
    <property type="match status" value="1"/>
</dbReference>
<accession>A0A931DP94</accession>
<sequence>MPPSLRDVAALPQLGLRPLTEVRGDAPVRWVAVSELEDPTPFLEGGELLLTTGMRLTGEGAAPYVARLVARGVAGLGFAVGVIHETVPPELVAASAEQGLTLLEVPRPTPFIAVGKAVSRMLAAEWYEDVTRSAQAQRELTRAALRGPGPLITRLARELGGWALLLDASGEVRHAEPARARRHAPGLAAELARLRRPRVPRPAVPGAPGAPGAPGTPGEGVPGGPVGVALSGAEGQVVVQSIGFGGRPRGFLAVGTTDPLPPAAHTIVGAAVALLTLRSESPRTERPLRAALAALLLGLGTGPVGAGAEGTGAGGTGAAGTALPEPPVRVLACAGGAAVLDALDLDPAGEHCLALPLRDLCAVIVPDRLAGRVAAVARASGAVGASDPAGLDALDRALVQAERALAAARRSRDGPDSPHGVLHHADLPGQGLLGLLDPDLAQGFAESLLAPLRAEDPALADSLRAYLAANGQGEAAARALGVHRHTLRTRMRKAAELLGRDLDDPAVRAELWIALAVTDNPEDPIGHAGGSRIEPPEIA</sequence>